<dbReference type="EMBL" id="FMYT01000002">
    <property type="protein sequence ID" value="SDC10265.1"/>
    <property type="molecule type" value="Genomic_DNA"/>
</dbReference>
<dbReference type="Pfam" id="PF08665">
    <property type="entry name" value="PglZ"/>
    <property type="match status" value="1"/>
</dbReference>
<reference evidence="1 2" key="1">
    <citation type="submission" date="2016-10" db="EMBL/GenBank/DDBJ databases">
        <authorList>
            <person name="Varghese N."/>
            <person name="Submissions S."/>
        </authorList>
    </citation>
    <scope>NUCLEOTIDE SEQUENCE [LARGE SCALE GENOMIC DNA]</scope>
    <source>
        <strain evidence="1 2">WG10</strain>
    </source>
</reference>
<dbReference type="Proteomes" id="UP000324896">
    <property type="component" value="Unassembled WGS sequence"/>
</dbReference>
<gene>
    <name evidence="1" type="ORF">SAMN04488597_10292</name>
</gene>
<dbReference type="AlphaFoldDB" id="A0A1G6IW39"/>
<organism evidence="1 2">
    <name type="scientific">Halanaerobium congolense</name>
    <dbReference type="NCBI Taxonomy" id="54121"/>
    <lineage>
        <taxon>Bacteria</taxon>
        <taxon>Bacillati</taxon>
        <taxon>Bacillota</taxon>
        <taxon>Clostridia</taxon>
        <taxon>Halanaerobiales</taxon>
        <taxon>Halanaerobiaceae</taxon>
        <taxon>Halanaerobium</taxon>
    </lineage>
</organism>
<proteinExistence type="predicted"/>
<name>A0A1G6IW39_9FIRM</name>
<evidence type="ECO:0000313" key="1">
    <source>
        <dbReference type="EMBL" id="SDC10265.1"/>
    </source>
</evidence>
<sequence length="788" mass="93156">MMNKIIIYSDSNNIIEPQSENVLEINDISDYVYGYHSIQDAIYNKNQLEMIVRDKYCLNAFIKMQKMYGEEKIKIKKNYYREKIEDIIDMKIPDYIKKDDLIGIDFLEKSKEMNTEKGGGFEEFVLTNILNDFFAYKSFPIKNILSFFDQLDLDVIKNNKKNKLFKKVFKSKINSWKKKTDDELILKLIDLFLSDFKNLYKNISTYNLIYTYPENLVNKLIDKEYMFIKNLNFKKDGKKRDNILNLKKIEKFIEYYLNTKKVKDIKSGEIESIIHNLSGNFKFEFNYIINIISEDPTLIDNALLTELKTKYKNIIDYNDRNKLNNLIPPDRPESPAQLDSLNEWFNWLTNQYFDYRFWLENNNKEDDEINKYSFLYSSWLFENYIKLLSTEENVMPKIITSKLGDALEDDKTIIIIMLDNFNYKYADQLIEIFNKKSYTNFKKEPILSMIPSETYINKGTLLSMNTFEVDEKPDYNKLCENIGKMYSKDAKYLSTIGKLKESEIKKNYLYIVNYLMLDKTLHENQNQAASSLPNRIKNELEAIVQIIDDSINDTNKLETEVYIIPDHGSVKIPSSRMNLIPGFDEINIIDDGYRSVKISDRNLKQIKKSDQDFYYIMDKNRFGVPHNYLIAKYYYRFKETNNSFYVHGGLSPEETIVPLLGFKKDNDNVEIELPNLNIKTKSIRKSVKNEIEFGLKNSNPFSLNDMKIELANSEMKCPNKTKYLEAVDAFEEEKILFNKVEISNNKSTITLLVDVSFNYLNNKYDKRYKFELSIKSIQENSFDLNDLL</sequence>
<evidence type="ECO:0000313" key="2">
    <source>
        <dbReference type="Proteomes" id="UP000324896"/>
    </source>
</evidence>
<accession>A0A1G6IW39</accession>
<protein>
    <submittedName>
        <fullName evidence="1">PglZ domain-containing protein</fullName>
    </submittedName>
</protein>